<dbReference type="InterPro" id="IPR036971">
    <property type="entry name" value="PDEase_catalytic_dom_sf"/>
</dbReference>
<dbReference type="Pfam" id="PF00233">
    <property type="entry name" value="PDEase_I"/>
    <property type="match status" value="1"/>
</dbReference>
<dbReference type="Gene3D" id="1.10.1300.10">
    <property type="entry name" value="3'5'-cyclic nucleotide phosphodiesterase, catalytic domain"/>
    <property type="match status" value="1"/>
</dbReference>
<evidence type="ECO:0000313" key="7">
    <source>
        <dbReference type="Proteomes" id="UP000440578"/>
    </source>
</evidence>
<name>A0A6A4WGR6_AMPAM</name>
<dbReference type="InterPro" id="IPR023088">
    <property type="entry name" value="PDEase"/>
</dbReference>
<dbReference type="PANTHER" id="PTHR11347">
    <property type="entry name" value="CYCLIC NUCLEOTIDE PHOSPHODIESTERASE"/>
    <property type="match status" value="1"/>
</dbReference>
<feature type="compositionally biased region" description="Polar residues" evidence="4">
    <location>
        <begin position="201"/>
        <end position="212"/>
    </location>
</feature>
<sequence length="364" mass="40207">MINAGTDLALRYNDVSPLENHHCSVAFAILQEPAANILARLSPAEQRRAREGIIRCILATDMARHNEIIGQFREIVDEFDFSEPIHVNLLSMILIKIADISNEARPVPVADPWIDCLLQEFYNQSDREKAEGLPVTPFMDREKVNKAASQCNFISFVLMPLLTAAAELLKELEGLVLHPAREALEHYSRLNELPRSARTSLETSVLSGSSPTAPIEPVPEDAETSEDTLNEAEVSERSAKFKIATRNDSVYRRVSEDPPTSVSLPSSGSGDGSLRISRYFRWMLSRTEEKRPSWSGPERTAGAVVGLMTADRRRPASSPHDARLITNGRSGARASPVRAPKPGYLRSLVLKKREQSAGARDGSS</sequence>
<comment type="caution">
    <text evidence="6">The sequence shown here is derived from an EMBL/GenBank/DDBJ whole genome shotgun (WGS) entry which is preliminary data.</text>
</comment>
<keyword evidence="2" id="KW-0378">Hydrolase</keyword>
<evidence type="ECO:0000256" key="2">
    <source>
        <dbReference type="ARBA" id="ARBA00022801"/>
    </source>
</evidence>
<protein>
    <submittedName>
        <fullName evidence="6">High affinity cGMP-specific 3',5'-cyclic phosphodiesterase 9A</fullName>
    </submittedName>
</protein>
<dbReference type="SUPFAM" id="SSF109604">
    <property type="entry name" value="HD-domain/PDEase-like"/>
    <property type="match status" value="1"/>
</dbReference>
<dbReference type="PROSITE" id="PS51845">
    <property type="entry name" value="PDEASE_I_2"/>
    <property type="match status" value="1"/>
</dbReference>
<evidence type="ECO:0000256" key="3">
    <source>
        <dbReference type="PIRSR" id="PIRSR623088-3"/>
    </source>
</evidence>
<feature type="compositionally biased region" description="Low complexity" evidence="4">
    <location>
        <begin position="258"/>
        <end position="268"/>
    </location>
</feature>
<evidence type="ECO:0000256" key="4">
    <source>
        <dbReference type="SAM" id="MobiDB-lite"/>
    </source>
</evidence>
<dbReference type="Proteomes" id="UP000440578">
    <property type="component" value="Unassembled WGS sequence"/>
</dbReference>
<keyword evidence="1 3" id="KW-0479">Metal-binding</keyword>
<feature type="compositionally biased region" description="Acidic residues" evidence="4">
    <location>
        <begin position="218"/>
        <end position="230"/>
    </location>
</feature>
<dbReference type="OrthoDB" id="546632at2759"/>
<evidence type="ECO:0000259" key="5">
    <source>
        <dbReference type="PROSITE" id="PS51845"/>
    </source>
</evidence>
<feature type="region of interest" description="Disordered" evidence="4">
    <location>
        <begin position="309"/>
        <end position="364"/>
    </location>
</feature>
<keyword evidence="7" id="KW-1185">Reference proteome</keyword>
<dbReference type="InterPro" id="IPR002073">
    <property type="entry name" value="PDEase_catalytic_dom"/>
</dbReference>
<proteinExistence type="predicted"/>
<dbReference type="GO" id="GO:0004114">
    <property type="term" value="F:3',5'-cyclic-nucleotide phosphodiesterase activity"/>
    <property type="evidence" value="ECO:0007669"/>
    <property type="project" value="InterPro"/>
</dbReference>
<feature type="domain" description="PDEase" evidence="5">
    <location>
        <begin position="1"/>
        <end position="194"/>
    </location>
</feature>
<feature type="region of interest" description="Disordered" evidence="4">
    <location>
        <begin position="252"/>
        <end position="271"/>
    </location>
</feature>
<accession>A0A6A4WGR6</accession>
<gene>
    <name evidence="6" type="primary">Pde9_1</name>
    <name evidence="6" type="ORF">FJT64_026445</name>
</gene>
<dbReference type="AlphaFoldDB" id="A0A6A4WGR6"/>
<feature type="binding site" evidence="3">
    <location>
        <position position="99"/>
    </location>
    <ligand>
        <name>Zn(2+)</name>
        <dbReference type="ChEBI" id="CHEBI:29105"/>
        <label>1</label>
    </ligand>
</feature>
<feature type="region of interest" description="Disordered" evidence="4">
    <location>
        <begin position="201"/>
        <end position="236"/>
    </location>
</feature>
<dbReference type="PRINTS" id="PR00387">
    <property type="entry name" value="PDIESTERASE1"/>
</dbReference>
<evidence type="ECO:0000256" key="1">
    <source>
        <dbReference type="ARBA" id="ARBA00022723"/>
    </source>
</evidence>
<dbReference type="GO" id="GO:0046872">
    <property type="term" value="F:metal ion binding"/>
    <property type="evidence" value="ECO:0007669"/>
    <property type="project" value="UniProtKB-KW"/>
</dbReference>
<evidence type="ECO:0000313" key="6">
    <source>
        <dbReference type="EMBL" id="KAF0301191.1"/>
    </source>
</evidence>
<dbReference type="GO" id="GO:0007165">
    <property type="term" value="P:signal transduction"/>
    <property type="evidence" value="ECO:0007669"/>
    <property type="project" value="InterPro"/>
</dbReference>
<reference evidence="6 7" key="1">
    <citation type="submission" date="2019-07" db="EMBL/GenBank/DDBJ databases">
        <title>Draft genome assembly of a fouling barnacle, Amphibalanus amphitrite (Darwin, 1854): The first reference genome for Thecostraca.</title>
        <authorList>
            <person name="Kim W."/>
        </authorList>
    </citation>
    <scope>NUCLEOTIDE SEQUENCE [LARGE SCALE GENOMIC DNA]</scope>
    <source>
        <strain evidence="6">SNU_AA5</strain>
        <tissue evidence="6">Soma without cirri and trophi</tissue>
    </source>
</reference>
<organism evidence="6 7">
    <name type="scientific">Amphibalanus amphitrite</name>
    <name type="common">Striped barnacle</name>
    <name type="synonym">Balanus amphitrite</name>
    <dbReference type="NCBI Taxonomy" id="1232801"/>
    <lineage>
        <taxon>Eukaryota</taxon>
        <taxon>Metazoa</taxon>
        <taxon>Ecdysozoa</taxon>
        <taxon>Arthropoda</taxon>
        <taxon>Crustacea</taxon>
        <taxon>Multicrustacea</taxon>
        <taxon>Cirripedia</taxon>
        <taxon>Thoracica</taxon>
        <taxon>Thoracicalcarea</taxon>
        <taxon>Balanomorpha</taxon>
        <taxon>Balanoidea</taxon>
        <taxon>Balanidae</taxon>
        <taxon>Amphibalaninae</taxon>
        <taxon>Amphibalanus</taxon>
    </lineage>
</organism>
<dbReference type="EMBL" id="VIIS01001183">
    <property type="protein sequence ID" value="KAF0301191.1"/>
    <property type="molecule type" value="Genomic_DNA"/>
</dbReference>